<evidence type="ECO:0000313" key="7">
    <source>
        <dbReference type="EMBL" id="MBS2210056.1"/>
    </source>
</evidence>
<dbReference type="InterPro" id="IPR050553">
    <property type="entry name" value="Thioredoxin_ResA/DsbE_sf"/>
</dbReference>
<feature type="domain" description="Thioredoxin" evidence="6">
    <location>
        <begin position="63"/>
        <end position="200"/>
    </location>
</feature>
<keyword evidence="5" id="KW-0472">Membrane</keyword>
<evidence type="ECO:0000256" key="5">
    <source>
        <dbReference type="SAM" id="Phobius"/>
    </source>
</evidence>
<dbReference type="InterPro" id="IPR000866">
    <property type="entry name" value="AhpC/TSA"/>
</dbReference>
<dbReference type="SUPFAM" id="SSF52833">
    <property type="entry name" value="Thioredoxin-like"/>
    <property type="match status" value="1"/>
</dbReference>
<keyword evidence="5" id="KW-1133">Transmembrane helix</keyword>
<comment type="subcellular location">
    <subcellularLocation>
        <location evidence="1">Cell envelope</location>
    </subcellularLocation>
</comment>
<evidence type="ECO:0000256" key="2">
    <source>
        <dbReference type="ARBA" id="ARBA00022748"/>
    </source>
</evidence>
<evidence type="ECO:0000256" key="1">
    <source>
        <dbReference type="ARBA" id="ARBA00004196"/>
    </source>
</evidence>
<organism evidence="7 8">
    <name type="scientific">Carboxylicivirga mesophila</name>
    <dbReference type="NCBI Taxonomy" id="1166478"/>
    <lineage>
        <taxon>Bacteria</taxon>
        <taxon>Pseudomonadati</taxon>
        <taxon>Bacteroidota</taxon>
        <taxon>Bacteroidia</taxon>
        <taxon>Marinilabiliales</taxon>
        <taxon>Marinilabiliaceae</taxon>
        <taxon>Carboxylicivirga</taxon>
    </lineage>
</organism>
<dbReference type="PANTHER" id="PTHR42852">
    <property type="entry name" value="THIOL:DISULFIDE INTERCHANGE PROTEIN DSBE"/>
    <property type="match status" value="1"/>
</dbReference>
<protein>
    <submittedName>
        <fullName evidence="7">TlpA family protein disulfide reductase</fullName>
    </submittedName>
</protein>
<dbReference type="CDD" id="cd02966">
    <property type="entry name" value="TlpA_like_family"/>
    <property type="match status" value="1"/>
</dbReference>
<dbReference type="PANTHER" id="PTHR42852:SF6">
    <property type="entry name" value="THIOL:DISULFIDE INTERCHANGE PROTEIN DSBE"/>
    <property type="match status" value="1"/>
</dbReference>
<sequence>MKKGFWAEQWYKYRRKKTIFGIVFDFLFTALLIAMIFPASRKVVQSTIIRYSMFQPRESKDITYLSDGDYNWHIEDMEGNVIQLSELKGEVLFINFWATWCPPCIAEMPSIQRLYDEYKDKMAFILVSKESKSILQEFIKAKGYTFPVYVLRSREPDVFTSRSIPASFLVSPEGQLMMKKQGAARWDGDKVKALIDEMLQ</sequence>
<dbReference type="Proteomes" id="UP000721861">
    <property type="component" value="Unassembled WGS sequence"/>
</dbReference>
<evidence type="ECO:0000256" key="4">
    <source>
        <dbReference type="ARBA" id="ARBA00023284"/>
    </source>
</evidence>
<keyword evidence="2" id="KW-0201">Cytochrome c-type biogenesis</keyword>
<gene>
    <name evidence="7" type="ORF">KEM09_01500</name>
</gene>
<keyword evidence="8" id="KW-1185">Reference proteome</keyword>
<dbReference type="InterPro" id="IPR013766">
    <property type="entry name" value="Thioredoxin_domain"/>
</dbReference>
<evidence type="ECO:0000256" key="3">
    <source>
        <dbReference type="ARBA" id="ARBA00023157"/>
    </source>
</evidence>
<proteinExistence type="predicted"/>
<dbReference type="Gene3D" id="3.40.30.10">
    <property type="entry name" value="Glutaredoxin"/>
    <property type="match status" value="1"/>
</dbReference>
<dbReference type="PROSITE" id="PS51352">
    <property type="entry name" value="THIOREDOXIN_2"/>
    <property type="match status" value="1"/>
</dbReference>
<keyword evidence="4" id="KW-0676">Redox-active center</keyword>
<dbReference type="EMBL" id="JAGUCN010000001">
    <property type="protein sequence ID" value="MBS2210056.1"/>
    <property type="molecule type" value="Genomic_DNA"/>
</dbReference>
<evidence type="ECO:0000313" key="8">
    <source>
        <dbReference type="Proteomes" id="UP000721861"/>
    </source>
</evidence>
<reference evidence="7 8" key="1">
    <citation type="journal article" date="2014" name="Int. J. Syst. Evol. Microbiol.">
        <title>Carboxylicivirga gen. nov. in the family Marinilabiliaceae with two novel species, Carboxylicivirga mesophila sp. nov. and Carboxylicivirga taeanensis sp. nov., and reclassification of Cytophaga fermentans as Saccharicrinis fermentans gen. nov., comb. nov.</title>
        <authorList>
            <person name="Yang S.H."/>
            <person name="Seo H.S."/>
            <person name="Woo J.H."/>
            <person name="Oh H.M."/>
            <person name="Jang H."/>
            <person name="Lee J.H."/>
            <person name="Kim S.J."/>
            <person name="Kwon K.K."/>
        </authorList>
    </citation>
    <scope>NUCLEOTIDE SEQUENCE [LARGE SCALE GENOMIC DNA]</scope>
    <source>
        <strain evidence="7 8">JCM 18290</strain>
    </source>
</reference>
<keyword evidence="3" id="KW-1015">Disulfide bond</keyword>
<dbReference type="RefSeq" id="WP_212224317.1">
    <property type="nucleotide sequence ID" value="NZ_JAGUCN010000001.1"/>
</dbReference>
<dbReference type="InterPro" id="IPR036249">
    <property type="entry name" value="Thioredoxin-like_sf"/>
</dbReference>
<feature type="transmembrane region" description="Helical" evidence="5">
    <location>
        <begin position="20"/>
        <end position="40"/>
    </location>
</feature>
<evidence type="ECO:0000259" key="6">
    <source>
        <dbReference type="PROSITE" id="PS51352"/>
    </source>
</evidence>
<keyword evidence="5" id="KW-0812">Transmembrane</keyword>
<name>A0ABS5K4X3_9BACT</name>
<dbReference type="Pfam" id="PF00578">
    <property type="entry name" value="AhpC-TSA"/>
    <property type="match status" value="1"/>
</dbReference>
<accession>A0ABS5K4X3</accession>
<comment type="caution">
    <text evidence="7">The sequence shown here is derived from an EMBL/GenBank/DDBJ whole genome shotgun (WGS) entry which is preliminary data.</text>
</comment>